<proteinExistence type="predicted"/>
<feature type="transmembrane region" description="Helical" evidence="1">
    <location>
        <begin position="17"/>
        <end position="36"/>
    </location>
</feature>
<evidence type="ECO:0000256" key="1">
    <source>
        <dbReference type="SAM" id="Phobius"/>
    </source>
</evidence>
<keyword evidence="1" id="KW-1133">Transmembrane helix</keyword>
<evidence type="ECO:0000313" key="2">
    <source>
        <dbReference type="EMBL" id="MCI33458.1"/>
    </source>
</evidence>
<protein>
    <submittedName>
        <fullName evidence="2">Uncharacterized protein</fullName>
    </submittedName>
</protein>
<keyword evidence="1" id="KW-0812">Transmembrane</keyword>
<dbReference type="EMBL" id="LXQA010204524">
    <property type="protein sequence ID" value="MCI33458.1"/>
    <property type="molecule type" value="Genomic_DNA"/>
</dbReference>
<feature type="non-terminal residue" evidence="2">
    <location>
        <position position="1"/>
    </location>
</feature>
<evidence type="ECO:0000313" key="3">
    <source>
        <dbReference type="Proteomes" id="UP000265520"/>
    </source>
</evidence>
<keyword evidence="3" id="KW-1185">Reference proteome</keyword>
<name>A0A392R9X9_9FABA</name>
<reference evidence="2 3" key="1">
    <citation type="journal article" date="2018" name="Front. Plant Sci.">
        <title>Red Clover (Trifolium pratense) and Zigzag Clover (T. medium) - A Picture of Genomic Similarities and Differences.</title>
        <authorList>
            <person name="Dluhosova J."/>
            <person name="Istvanek J."/>
            <person name="Nedelnik J."/>
            <person name="Repkova J."/>
        </authorList>
    </citation>
    <scope>NUCLEOTIDE SEQUENCE [LARGE SCALE GENOMIC DNA]</scope>
    <source>
        <strain evidence="3">cv. 10/8</strain>
        <tissue evidence="2">Leaf</tissue>
    </source>
</reference>
<comment type="caution">
    <text evidence="2">The sequence shown here is derived from an EMBL/GenBank/DDBJ whole genome shotgun (WGS) entry which is preliminary data.</text>
</comment>
<accession>A0A392R9X9</accession>
<dbReference type="AlphaFoldDB" id="A0A392R9X9"/>
<dbReference type="Proteomes" id="UP000265520">
    <property type="component" value="Unassembled WGS sequence"/>
</dbReference>
<keyword evidence="1" id="KW-0472">Membrane</keyword>
<organism evidence="2 3">
    <name type="scientific">Trifolium medium</name>
    <dbReference type="NCBI Taxonomy" id="97028"/>
    <lineage>
        <taxon>Eukaryota</taxon>
        <taxon>Viridiplantae</taxon>
        <taxon>Streptophyta</taxon>
        <taxon>Embryophyta</taxon>
        <taxon>Tracheophyta</taxon>
        <taxon>Spermatophyta</taxon>
        <taxon>Magnoliopsida</taxon>
        <taxon>eudicotyledons</taxon>
        <taxon>Gunneridae</taxon>
        <taxon>Pentapetalae</taxon>
        <taxon>rosids</taxon>
        <taxon>fabids</taxon>
        <taxon>Fabales</taxon>
        <taxon>Fabaceae</taxon>
        <taxon>Papilionoideae</taxon>
        <taxon>50 kb inversion clade</taxon>
        <taxon>NPAAA clade</taxon>
        <taxon>Hologalegina</taxon>
        <taxon>IRL clade</taxon>
        <taxon>Trifolieae</taxon>
        <taxon>Trifolium</taxon>
    </lineage>
</organism>
<sequence length="102" mass="10989">KVVVTVLAVSAVEVKPIPVVIVDLAVWVAALVVLAVEMAPEVEQIRFFGLHSPMMVAPDLGLCQEPSATISGLEVVVETELRAYMVVPEAVKMELKKTVYMG</sequence>